<dbReference type="AlphaFoldDB" id="A0A3B0XRD4"/>
<reference evidence="2" key="1">
    <citation type="submission" date="2018-06" db="EMBL/GenBank/DDBJ databases">
        <authorList>
            <person name="Zhirakovskaya E."/>
        </authorList>
    </citation>
    <scope>NUCLEOTIDE SEQUENCE</scope>
</reference>
<dbReference type="InterPro" id="IPR029062">
    <property type="entry name" value="Class_I_gatase-like"/>
</dbReference>
<dbReference type="EMBL" id="UOFJ01000494">
    <property type="protein sequence ID" value="VAW70101.1"/>
    <property type="molecule type" value="Genomic_DNA"/>
</dbReference>
<name>A0A3B0XRD4_9ZZZZ</name>
<dbReference type="PANTHER" id="PTHR42695:SF5">
    <property type="entry name" value="GLUTAMINE AMIDOTRANSFERASE YLR126C-RELATED"/>
    <property type="match status" value="1"/>
</dbReference>
<dbReference type="Pfam" id="PF00117">
    <property type="entry name" value="GATase"/>
    <property type="match status" value="1"/>
</dbReference>
<dbReference type="PANTHER" id="PTHR42695">
    <property type="entry name" value="GLUTAMINE AMIDOTRANSFERASE YLR126C-RELATED"/>
    <property type="match status" value="1"/>
</dbReference>
<dbReference type="InterPro" id="IPR044992">
    <property type="entry name" value="ChyE-like"/>
</dbReference>
<sequence>MCSKGRFEVRIGILETDTVDKNIREQQGSYADMFQRLFLSIDNNIEFRVYQVIEGEYPENINECSAYLITGSQSSAYENILWIDQLCQYIVQLNKYKIKLIGICFGHQVIAQALGGRVEKSEKGWGVGKTICDVWLIKPWMRVPGEDVADQFSLLVTHQDQVTGLPDGAECIAGNDFCEIASFQIAEHILSFQGHPEFSVDYLMYLMNKRRDLIGESKYSAAIESMKTEVDARLITQWIINFLS</sequence>
<proteinExistence type="predicted"/>
<keyword evidence="2" id="KW-0808">Transferase</keyword>
<accession>A0A3B0XRD4</accession>
<dbReference type="PROSITE" id="PS51273">
    <property type="entry name" value="GATASE_TYPE_1"/>
    <property type="match status" value="1"/>
</dbReference>
<gene>
    <name evidence="2" type="ORF">MNBD_GAMMA10-2298</name>
</gene>
<feature type="domain" description="Glutamine amidotransferase" evidence="1">
    <location>
        <begin position="63"/>
        <end position="199"/>
    </location>
</feature>
<dbReference type="InterPro" id="IPR017926">
    <property type="entry name" value="GATASE"/>
</dbReference>
<dbReference type="SUPFAM" id="SSF52317">
    <property type="entry name" value="Class I glutamine amidotransferase-like"/>
    <property type="match status" value="1"/>
</dbReference>
<evidence type="ECO:0000259" key="1">
    <source>
        <dbReference type="Pfam" id="PF00117"/>
    </source>
</evidence>
<protein>
    <submittedName>
        <fullName evidence="2">Glutamine amidotransferase, class I</fullName>
    </submittedName>
</protein>
<evidence type="ECO:0000313" key="2">
    <source>
        <dbReference type="EMBL" id="VAW70101.1"/>
    </source>
</evidence>
<dbReference type="Gene3D" id="3.40.50.880">
    <property type="match status" value="1"/>
</dbReference>
<dbReference type="GO" id="GO:0005829">
    <property type="term" value="C:cytosol"/>
    <property type="evidence" value="ECO:0007669"/>
    <property type="project" value="TreeGrafter"/>
</dbReference>
<dbReference type="GO" id="GO:0016740">
    <property type="term" value="F:transferase activity"/>
    <property type="evidence" value="ECO:0007669"/>
    <property type="project" value="UniProtKB-KW"/>
</dbReference>
<keyword evidence="2" id="KW-0315">Glutamine amidotransferase</keyword>
<dbReference type="CDD" id="cd01741">
    <property type="entry name" value="GATase1_1"/>
    <property type="match status" value="1"/>
</dbReference>
<organism evidence="2">
    <name type="scientific">hydrothermal vent metagenome</name>
    <dbReference type="NCBI Taxonomy" id="652676"/>
    <lineage>
        <taxon>unclassified sequences</taxon>
        <taxon>metagenomes</taxon>
        <taxon>ecological metagenomes</taxon>
    </lineage>
</organism>